<organism evidence="1 2">
    <name type="scientific">Methylomonas aurea</name>
    <dbReference type="NCBI Taxonomy" id="2952224"/>
    <lineage>
        <taxon>Bacteria</taxon>
        <taxon>Pseudomonadati</taxon>
        <taxon>Pseudomonadota</taxon>
        <taxon>Gammaproteobacteria</taxon>
        <taxon>Methylococcales</taxon>
        <taxon>Methylococcaceae</taxon>
        <taxon>Methylomonas</taxon>
    </lineage>
</organism>
<proteinExistence type="predicted"/>
<dbReference type="RefSeq" id="WP_256611997.1">
    <property type="nucleotide sequence ID" value="NZ_JANIBM010000027.1"/>
</dbReference>
<dbReference type="EMBL" id="JANIBM010000027">
    <property type="protein sequence ID" value="MCQ8182713.1"/>
    <property type="molecule type" value="Genomic_DNA"/>
</dbReference>
<gene>
    <name evidence="1" type="ORF">NP603_16445</name>
</gene>
<dbReference type="Proteomes" id="UP001524569">
    <property type="component" value="Unassembled WGS sequence"/>
</dbReference>
<accession>A0ABT1UKH6</accession>
<evidence type="ECO:0000313" key="2">
    <source>
        <dbReference type="Proteomes" id="UP001524569"/>
    </source>
</evidence>
<name>A0ABT1UKH6_9GAMM</name>
<evidence type="ECO:0000313" key="1">
    <source>
        <dbReference type="EMBL" id="MCQ8182713.1"/>
    </source>
</evidence>
<protein>
    <submittedName>
        <fullName evidence="1">Uncharacterized protein</fullName>
    </submittedName>
</protein>
<keyword evidence="2" id="KW-1185">Reference proteome</keyword>
<reference evidence="1 2" key="1">
    <citation type="submission" date="2022-07" db="EMBL/GenBank/DDBJ databases">
        <title>Methylomonas rivi sp. nov., Methylomonas rosea sp. nov., Methylomonas aureus sp. nov. and Methylomonas subterranea sp. nov., four novel methanotrophs isolated from a freshwater creek and the deep terrestrial subsurface.</title>
        <authorList>
            <person name="Abin C."/>
            <person name="Sankaranarayanan K."/>
            <person name="Garner C."/>
            <person name="Sindelar R."/>
            <person name="Kotary K."/>
            <person name="Garner R."/>
            <person name="Barclay S."/>
            <person name="Lawson P."/>
            <person name="Krumholz L."/>
        </authorList>
    </citation>
    <scope>NUCLEOTIDE SEQUENCE [LARGE SCALE GENOMIC DNA]</scope>
    <source>
        <strain evidence="1 2">SURF-1</strain>
    </source>
</reference>
<sequence>MEQPRIQEHDENQKEFRDILSKYGLTQAEAAALITNETGQSVGTRKIRSWLAGVSIPSSRKCPKWALTALKRTTENLSEEK</sequence>
<comment type="caution">
    <text evidence="1">The sequence shown here is derived from an EMBL/GenBank/DDBJ whole genome shotgun (WGS) entry which is preliminary data.</text>
</comment>